<accession>A0A6N3E7B7</accession>
<gene>
    <name evidence="1" type="ORF">CTLFYP3_02213</name>
</gene>
<proteinExistence type="predicted"/>
<dbReference type="AlphaFoldDB" id="A0A6N3E7B7"/>
<sequence>MRKMKFTPPTNYYNEEIKEIDEKICELINKRKIVSENKPGFPKLEYISKWAEKYNIYNDLLTSLFGSLYYEDKFKSLIEPEEFRKNISILKSVEKDNKILSVTSMQQYNNASAINVSIEWDYNGEDELINMNFDLHISEKYSCRMDSGSGANGHRYHRFIVIPALSDDVTGIELTFKEMNLETKEENDIILKL</sequence>
<dbReference type="RefSeq" id="WP_156626658.1">
    <property type="nucleotide sequence ID" value="NZ_CACRTO010000020.1"/>
</dbReference>
<evidence type="ECO:0000313" key="1">
    <source>
        <dbReference type="EMBL" id="VYU37596.1"/>
    </source>
</evidence>
<protein>
    <submittedName>
        <fullName evidence="1">Uncharacterized protein</fullName>
    </submittedName>
</protein>
<name>A0A6N3E7B7_9CLOT</name>
<dbReference type="EMBL" id="CACRTO010000020">
    <property type="protein sequence ID" value="VYU37596.1"/>
    <property type="molecule type" value="Genomic_DNA"/>
</dbReference>
<organism evidence="1">
    <name type="scientific">Clostridium tertium</name>
    <dbReference type="NCBI Taxonomy" id="1559"/>
    <lineage>
        <taxon>Bacteria</taxon>
        <taxon>Bacillati</taxon>
        <taxon>Bacillota</taxon>
        <taxon>Clostridia</taxon>
        <taxon>Eubacteriales</taxon>
        <taxon>Clostridiaceae</taxon>
        <taxon>Clostridium</taxon>
    </lineage>
</organism>
<reference evidence="1" key="1">
    <citation type="submission" date="2019-11" db="EMBL/GenBank/DDBJ databases">
        <authorList>
            <person name="Feng L."/>
        </authorList>
    </citation>
    <scope>NUCLEOTIDE SEQUENCE</scope>
    <source>
        <strain evidence="1">CTertiumLFYP3</strain>
    </source>
</reference>